<dbReference type="GO" id="GO:0005667">
    <property type="term" value="C:transcription regulator complex"/>
    <property type="evidence" value="ECO:0007669"/>
    <property type="project" value="TreeGrafter"/>
</dbReference>
<feature type="domain" description="C2H2-type" evidence="7">
    <location>
        <begin position="114"/>
        <end position="140"/>
    </location>
</feature>
<feature type="domain" description="C2H2-type" evidence="7">
    <location>
        <begin position="141"/>
        <end position="170"/>
    </location>
</feature>
<dbReference type="Gene3D" id="3.30.160.60">
    <property type="entry name" value="Classic Zinc Finger"/>
    <property type="match status" value="2"/>
</dbReference>
<dbReference type="Pfam" id="PF00096">
    <property type="entry name" value="zf-C2H2"/>
    <property type="match status" value="2"/>
</dbReference>
<evidence type="ECO:0000256" key="2">
    <source>
        <dbReference type="ARBA" id="ARBA00022737"/>
    </source>
</evidence>
<keyword evidence="1" id="KW-0479">Metal-binding</keyword>
<dbReference type="PROSITE" id="PS50157">
    <property type="entry name" value="ZINC_FINGER_C2H2_2"/>
    <property type="match status" value="2"/>
</dbReference>
<dbReference type="PANTHER" id="PTHR14003">
    <property type="entry name" value="TRANSCRIPTIONAL REPRESSOR PROTEIN YY"/>
    <property type="match status" value="1"/>
</dbReference>
<dbReference type="GO" id="GO:0000785">
    <property type="term" value="C:chromatin"/>
    <property type="evidence" value="ECO:0007669"/>
    <property type="project" value="TreeGrafter"/>
</dbReference>
<dbReference type="InterPro" id="IPR013087">
    <property type="entry name" value="Znf_C2H2_type"/>
</dbReference>
<accession>A0A642UKM7</accession>
<dbReference type="EMBL" id="SWFS01000516">
    <property type="protein sequence ID" value="KAA8899711.1"/>
    <property type="molecule type" value="Genomic_DNA"/>
</dbReference>
<organism evidence="8 9">
    <name type="scientific">Trichomonascus ciferrii</name>
    <dbReference type="NCBI Taxonomy" id="44093"/>
    <lineage>
        <taxon>Eukaryota</taxon>
        <taxon>Fungi</taxon>
        <taxon>Dikarya</taxon>
        <taxon>Ascomycota</taxon>
        <taxon>Saccharomycotina</taxon>
        <taxon>Dipodascomycetes</taxon>
        <taxon>Dipodascales</taxon>
        <taxon>Trichomonascaceae</taxon>
        <taxon>Trichomonascus</taxon>
        <taxon>Trichomonascus ciferrii complex</taxon>
    </lineage>
</organism>
<feature type="compositionally biased region" description="Low complexity" evidence="6">
    <location>
        <begin position="208"/>
        <end position="227"/>
    </location>
</feature>
<dbReference type="OrthoDB" id="6365676at2759"/>
<dbReference type="PANTHER" id="PTHR14003:SF19">
    <property type="entry name" value="YY2 TRANSCRIPTION FACTOR"/>
    <property type="match status" value="1"/>
</dbReference>
<evidence type="ECO:0000313" key="9">
    <source>
        <dbReference type="Proteomes" id="UP000761534"/>
    </source>
</evidence>
<evidence type="ECO:0000256" key="5">
    <source>
        <dbReference type="PROSITE-ProRule" id="PRU00042"/>
    </source>
</evidence>
<dbReference type="FunFam" id="3.30.160.60:FF:000072">
    <property type="entry name" value="zinc finger protein 143 isoform X1"/>
    <property type="match status" value="1"/>
</dbReference>
<feature type="compositionally biased region" description="Polar residues" evidence="6">
    <location>
        <begin position="1"/>
        <end position="11"/>
    </location>
</feature>
<feature type="compositionally biased region" description="Low complexity" evidence="6">
    <location>
        <begin position="24"/>
        <end position="46"/>
    </location>
</feature>
<keyword evidence="4" id="KW-0862">Zinc</keyword>
<keyword evidence="9" id="KW-1185">Reference proteome</keyword>
<dbReference type="Proteomes" id="UP000761534">
    <property type="component" value="Unassembled WGS sequence"/>
</dbReference>
<name>A0A642UKM7_9ASCO</name>
<evidence type="ECO:0000256" key="3">
    <source>
        <dbReference type="ARBA" id="ARBA00022771"/>
    </source>
</evidence>
<dbReference type="GO" id="GO:0000978">
    <property type="term" value="F:RNA polymerase II cis-regulatory region sequence-specific DNA binding"/>
    <property type="evidence" value="ECO:0007669"/>
    <property type="project" value="TreeGrafter"/>
</dbReference>
<dbReference type="InterPro" id="IPR036236">
    <property type="entry name" value="Znf_C2H2_sf"/>
</dbReference>
<dbReference type="FunFam" id="3.30.160.60:FF:000100">
    <property type="entry name" value="Zinc finger 45-like"/>
    <property type="match status" value="1"/>
</dbReference>
<evidence type="ECO:0000256" key="6">
    <source>
        <dbReference type="SAM" id="MobiDB-lite"/>
    </source>
</evidence>
<evidence type="ECO:0000313" key="8">
    <source>
        <dbReference type="EMBL" id="KAA8899711.1"/>
    </source>
</evidence>
<protein>
    <recommendedName>
        <fullName evidence="7">C2H2-type domain-containing protein</fullName>
    </recommendedName>
</protein>
<evidence type="ECO:0000256" key="1">
    <source>
        <dbReference type="ARBA" id="ARBA00022723"/>
    </source>
</evidence>
<dbReference type="VEuPathDB" id="FungiDB:TRICI_006311"/>
<feature type="region of interest" description="Disordered" evidence="6">
    <location>
        <begin position="1"/>
        <end position="111"/>
    </location>
</feature>
<evidence type="ECO:0000259" key="7">
    <source>
        <dbReference type="PROSITE" id="PS50157"/>
    </source>
</evidence>
<reference evidence="8" key="1">
    <citation type="journal article" date="2019" name="G3 (Bethesda)">
        <title>Genome Assemblies of Two Rare Opportunistic Yeast Pathogens: Diutina rugosa (syn. Candida rugosa) and Trichomonascus ciferrii (syn. Candida ciferrii).</title>
        <authorList>
            <person name="Mixao V."/>
            <person name="Saus E."/>
            <person name="Hansen A.P."/>
            <person name="Lass-Florl C."/>
            <person name="Gabaldon T."/>
        </authorList>
    </citation>
    <scope>NUCLEOTIDE SEQUENCE</scope>
    <source>
        <strain evidence="8">CBS 4856</strain>
    </source>
</reference>
<keyword evidence="3 5" id="KW-0863">Zinc-finger</keyword>
<dbReference type="AlphaFoldDB" id="A0A642UKM7"/>
<feature type="compositionally biased region" description="Low complexity" evidence="6">
    <location>
        <begin position="182"/>
        <end position="195"/>
    </location>
</feature>
<dbReference type="GO" id="GO:0000981">
    <property type="term" value="F:DNA-binding transcription factor activity, RNA polymerase II-specific"/>
    <property type="evidence" value="ECO:0007669"/>
    <property type="project" value="UniProtKB-ARBA"/>
</dbReference>
<sequence>MVLELFTTTGKRVSILNDDQPADSNTSASSNTTPSPTTSHTASPQPYHQPHPQPVYSLPPITSIAPPPPPPPQQQPQPQPAAPQAAYPMQPMSYTNPPTTPPSTNTKTTSAKKYTCHCLRSFTTSGHLARHMRIHTGEKNYVCPQEGCGARFSRQDNCMQHYRTHLGGRNANSAKRRRKSPDSSSPSSSQASTPSIKKENNTQPGNGNSSQKSSNTSSSTTYPNDSSENPLNVFAGVALLQTVQ</sequence>
<dbReference type="GO" id="GO:0008270">
    <property type="term" value="F:zinc ion binding"/>
    <property type="evidence" value="ECO:0007669"/>
    <property type="project" value="UniProtKB-KW"/>
</dbReference>
<dbReference type="SUPFAM" id="SSF57667">
    <property type="entry name" value="beta-beta-alpha zinc fingers"/>
    <property type="match status" value="1"/>
</dbReference>
<gene>
    <name evidence="8" type="ORF">TRICI_006311</name>
</gene>
<proteinExistence type="predicted"/>
<dbReference type="PROSITE" id="PS00028">
    <property type="entry name" value="ZINC_FINGER_C2H2_1"/>
    <property type="match status" value="1"/>
</dbReference>
<feature type="compositionally biased region" description="Low complexity" evidence="6">
    <location>
        <begin position="82"/>
        <end position="111"/>
    </location>
</feature>
<dbReference type="SMART" id="SM00355">
    <property type="entry name" value="ZnF_C2H2"/>
    <property type="match status" value="2"/>
</dbReference>
<evidence type="ECO:0000256" key="4">
    <source>
        <dbReference type="ARBA" id="ARBA00022833"/>
    </source>
</evidence>
<feature type="region of interest" description="Disordered" evidence="6">
    <location>
        <begin position="165"/>
        <end position="232"/>
    </location>
</feature>
<feature type="compositionally biased region" description="Pro residues" evidence="6">
    <location>
        <begin position="65"/>
        <end position="81"/>
    </location>
</feature>
<keyword evidence="2" id="KW-0677">Repeat</keyword>
<comment type="caution">
    <text evidence="8">The sequence shown here is derived from an EMBL/GenBank/DDBJ whole genome shotgun (WGS) entry which is preliminary data.</text>
</comment>